<dbReference type="Proteomes" id="UP001521181">
    <property type="component" value="Unassembled WGS sequence"/>
</dbReference>
<evidence type="ECO:0000313" key="1">
    <source>
        <dbReference type="EMBL" id="MCE5972039.1"/>
    </source>
</evidence>
<organism evidence="1 2">
    <name type="scientific">Rhodobacter flavimaris</name>
    <dbReference type="NCBI Taxonomy" id="2907145"/>
    <lineage>
        <taxon>Bacteria</taxon>
        <taxon>Pseudomonadati</taxon>
        <taxon>Pseudomonadota</taxon>
        <taxon>Alphaproteobacteria</taxon>
        <taxon>Rhodobacterales</taxon>
        <taxon>Rhodobacter group</taxon>
        <taxon>Rhodobacter</taxon>
    </lineage>
</organism>
<proteinExistence type="predicted"/>
<name>A0ABS8YQ60_9RHOB</name>
<comment type="caution">
    <text evidence="1">The sequence shown here is derived from an EMBL/GenBank/DDBJ whole genome shotgun (WGS) entry which is preliminary data.</text>
</comment>
<gene>
    <name evidence="1" type="ORF">LZA78_00855</name>
</gene>
<reference evidence="1 2" key="1">
    <citation type="submission" date="2021-12" db="EMBL/GenBank/DDBJ databases">
        <title>Sinirhodobacter sp. WL0062 is a bacterium isolated from seawater.</title>
        <authorList>
            <person name="Wang L."/>
            <person name="He W."/>
            <person name="Zhang D.-F."/>
        </authorList>
    </citation>
    <scope>NUCLEOTIDE SEQUENCE [LARGE SCALE GENOMIC DNA]</scope>
    <source>
        <strain evidence="1 2">WL0062</strain>
    </source>
</reference>
<accession>A0ABS8YQ60</accession>
<sequence length="68" mass="7646">MITLSTEAFARRHSGVAGVVRKSLYFKSIDEFLQQYLEAAQVIDATSMNIMECLVKLLEECAETYPKG</sequence>
<keyword evidence="2" id="KW-1185">Reference proteome</keyword>
<evidence type="ECO:0000313" key="2">
    <source>
        <dbReference type="Proteomes" id="UP001521181"/>
    </source>
</evidence>
<dbReference type="RefSeq" id="WP_233675068.1">
    <property type="nucleotide sequence ID" value="NZ_JAJUOS010000001.1"/>
</dbReference>
<protein>
    <submittedName>
        <fullName evidence="1">Uncharacterized protein</fullName>
    </submittedName>
</protein>
<dbReference type="EMBL" id="JAJUOS010000001">
    <property type="protein sequence ID" value="MCE5972039.1"/>
    <property type="molecule type" value="Genomic_DNA"/>
</dbReference>